<dbReference type="GO" id="GO:0010181">
    <property type="term" value="F:FMN binding"/>
    <property type="evidence" value="ECO:0007669"/>
    <property type="project" value="UniProtKB-UniRule"/>
</dbReference>
<keyword evidence="9 20" id="KW-0521">NADP</keyword>
<dbReference type="InterPro" id="IPR008254">
    <property type="entry name" value="Flavodoxin/NO_synth"/>
</dbReference>
<evidence type="ECO:0000256" key="16">
    <source>
        <dbReference type="ARBA" id="ARBA00023136"/>
    </source>
</evidence>
<evidence type="ECO:0000256" key="9">
    <source>
        <dbReference type="ARBA" id="ARBA00022857"/>
    </source>
</evidence>
<dbReference type="InterPro" id="IPR039261">
    <property type="entry name" value="FNR_nucleotide-bd"/>
</dbReference>
<dbReference type="HAMAP" id="MF_03212">
    <property type="entry name" value="NCPR"/>
    <property type="match status" value="1"/>
</dbReference>
<dbReference type="EMBL" id="BTFZ01000020">
    <property type="protein sequence ID" value="GMM38422.1"/>
    <property type="molecule type" value="Genomic_DNA"/>
</dbReference>
<dbReference type="SUPFAM" id="SSF52218">
    <property type="entry name" value="Flavoproteins"/>
    <property type="match status" value="1"/>
</dbReference>
<dbReference type="FunFam" id="1.20.990.10:FF:000009">
    <property type="entry name" value="NADPH--cytochrome P450 reductase"/>
    <property type="match status" value="1"/>
</dbReference>
<evidence type="ECO:0000256" key="6">
    <source>
        <dbReference type="ARBA" id="ARBA00022787"/>
    </source>
</evidence>
<dbReference type="Proteomes" id="UP001360560">
    <property type="component" value="Unassembled WGS sequence"/>
</dbReference>
<dbReference type="AlphaFoldDB" id="A0AAV5QVG7"/>
<dbReference type="Gene3D" id="2.40.30.10">
    <property type="entry name" value="Translation factors"/>
    <property type="match status" value="1"/>
</dbReference>
<comment type="similarity">
    <text evidence="20">In the N-terminal section; belongs to the flavodoxin family.</text>
</comment>
<evidence type="ECO:0000256" key="10">
    <source>
        <dbReference type="ARBA" id="ARBA00022955"/>
    </source>
</evidence>
<dbReference type="InterPro" id="IPR001094">
    <property type="entry name" value="Flavdoxin-like"/>
</dbReference>
<feature type="binding site" evidence="20">
    <location>
        <position position="283"/>
    </location>
    <ligand>
        <name>NADP(+)</name>
        <dbReference type="ChEBI" id="CHEBI:58349"/>
    </ligand>
</feature>
<keyword evidence="8 20" id="KW-0274">FAD</keyword>
<evidence type="ECO:0000256" key="20">
    <source>
        <dbReference type="HAMAP-Rule" id="MF_03212"/>
    </source>
</evidence>
<comment type="subcellular location">
    <subcellularLocation>
        <location evidence="20">Endoplasmic reticulum membrane</location>
        <topology evidence="20">Single-pass membrane protein</topology>
        <orientation evidence="20">Cytoplasmic side</orientation>
    </subcellularLocation>
    <subcellularLocation>
        <location evidence="20">Mitochondrion outer membrane</location>
        <topology evidence="20">Single-pass membrane protein</topology>
        <orientation evidence="20">Cytoplasmic side</orientation>
    </subcellularLocation>
    <subcellularLocation>
        <location evidence="20">Cell membrane</location>
        <topology evidence="20">Single-pass membrane protein</topology>
        <orientation evidence="20">Cytoplasmic side</orientation>
    </subcellularLocation>
</comment>
<dbReference type="InterPro" id="IPR023208">
    <property type="entry name" value="P450R"/>
</dbReference>
<dbReference type="PANTHER" id="PTHR19384:SF17">
    <property type="entry name" value="NADPH--CYTOCHROME P450 REDUCTASE"/>
    <property type="match status" value="1"/>
</dbReference>
<feature type="domain" description="FAD-binding FR-type" evidence="23">
    <location>
        <begin position="264"/>
        <end position="511"/>
    </location>
</feature>
<evidence type="ECO:0000256" key="21">
    <source>
        <dbReference type="PIRNR" id="PIRNR000208"/>
    </source>
</evidence>
<keyword evidence="15 20" id="KW-0496">Mitochondrion</keyword>
<feature type="binding site" evidence="20">
    <location>
        <begin position="601"/>
        <end position="602"/>
    </location>
    <ligand>
        <name>NADP(+)</name>
        <dbReference type="ChEBI" id="CHEBI:58349"/>
    </ligand>
</feature>
<dbReference type="GO" id="GO:0003958">
    <property type="term" value="F:NADPH-hemoprotein reductase activity"/>
    <property type="evidence" value="ECO:0007669"/>
    <property type="project" value="UniProtKB-UniRule"/>
</dbReference>
<keyword evidence="2 20" id="KW-0444">Lipid biosynthesis</keyword>
<evidence type="ECO:0000256" key="8">
    <source>
        <dbReference type="ARBA" id="ARBA00022827"/>
    </source>
</evidence>
<feature type="binding site" evidence="20">
    <location>
        <begin position="439"/>
        <end position="442"/>
    </location>
    <ligand>
        <name>FAD</name>
        <dbReference type="ChEBI" id="CHEBI:57692"/>
    </ligand>
</feature>
<keyword evidence="16 20" id="KW-0472">Membrane</keyword>
<dbReference type="GO" id="GO:0005741">
    <property type="term" value="C:mitochondrial outer membrane"/>
    <property type="evidence" value="ECO:0007669"/>
    <property type="project" value="UniProtKB-SubCell"/>
</dbReference>
<feature type="binding site" evidence="20">
    <location>
        <position position="539"/>
    </location>
    <ligand>
        <name>NADP(+)</name>
        <dbReference type="ChEBI" id="CHEBI:58349"/>
    </ligand>
</feature>
<dbReference type="GO" id="GO:0005829">
    <property type="term" value="C:cytosol"/>
    <property type="evidence" value="ECO:0007669"/>
    <property type="project" value="TreeGrafter"/>
</dbReference>
<feature type="domain" description="Flavodoxin-like" evidence="22">
    <location>
        <begin position="59"/>
        <end position="204"/>
    </location>
</feature>
<feature type="binding site" evidence="20">
    <location>
        <begin position="457"/>
        <end position="459"/>
    </location>
    <ligand>
        <name>FAD</name>
        <dbReference type="ChEBI" id="CHEBI:57692"/>
    </ligand>
</feature>
<evidence type="ECO:0000256" key="2">
    <source>
        <dbReference type="ARBA" id="ARBA00022516"/>
    </source>
</evidence>
<dbReference type="GO" id="GO:0006696">
    <property type="term" value="P:ergosterol biosynthetic process"/>
    <property type="evidence" value="ECO:0007669"/>
    <property type="project" value="UniProtKB-UniRule"/>
</dbReference>
<dbReference type="Pfam" id="PF00258">
    <property type="entry name" value="Flavodoxin_1"/>
    <property type="match status" value="1"/>
</dbReference>
<keyword evidence="6 20" id="KW-1000">Mitochondrion outer membrane</keyword>
<evidence type="ECO:0000256" key="4">
    <source>
        <dbReference type="ARBA" id="ARBA00022643"/>
    </source>
</evidence>
<dbReference type="GO" id="GO:0050661">
    <property type="term" value="F:NADP binding"/>
    <property type="evidence" value="ECO:0007669"/>
    <property type="project" value="UniProtKB-UniRule"/>
</dbReference>
<evidence type="ECO:0000313" key="24">
    <source>
        <dbReference type="EMBL" id="GMM38422.1"/>
    </source>
</evidence>
<dbReference type="PROSITE" id="PS51384">
    <property type="entry name" value="FAD_FR"/>
    <property type="match status" value="1"/>
</dbReference>
<keyword evidence="13 20" id="KW-0756">Sterol biosynthesis</keyword>
<feature type="binding site" evidence="20">
    <location>
        <begin position="607"/>
        <end position="611"/>
    </location>
    <ligand>
        <name>NADP(+)</name>
        <dbReference type="ChEBI" id="CHEBI:58349"/>
    </ligand>
</feature>
<dbReference type="InterPro" id="IPR017927">
    <property type="entry name" value="FAD-bd_FR_type"/>
</dbReference>
<evidence type="ECO:0000259" key="23">
    <source>
        <dbReference type="PROSITE" id="PS51384"/>
    </source>
</evidence>
<dbReference type="InterPro" id="IPR001433">
    <property type="entry name" value="OxRdtase_FAD/NAD-bd"/>
</dbReference>
<dbReference type="SUPFAM" id="SSF52343">
    <property type="entry name" value="Ferredoxin reductase-like, C-terminal NADP-linked domain"/>
    <property type="match status" value="1"/>
</dbReference>
<keyword evidence="11" id="KW-1133">Transmembrane helix</keyword>
<comment type="caution">
    <text evidence="20">Lacks conserved residue(s) required for the propagation of feature annotation.</text>
</comment>
<evidence type="ECO:0000256" key="18">
    <source>
        <dbReference type="ARBA" id="ARBA00023221"/>
    </source>
</evidence>
<dbReference type="InterPro" id="IPR017938">
    <property type="entry name" value="Riboflavin_synthase-like_b-brl"/>
</dbReference>
<evidence type="ECO:0000256" key="17">
    <source>
        <dbReference type="ARBA" id="ARBA00023166"/>
    </source>
</evidence>
<evidence type="ECO:0000256" key="14">
    <source>
        <dbReference type="ARBA" id="ARBA00023098"/>
    </source>
</evidence>
<evidence type="ECO:0000256" key="1">
    <source>
        <dbReference type="ARBA" id="ARBA00022475"/>
    </source>
</evidence>
<dbReference type="FunFam" id="3.40.50.360:FF:000036">
    <property type="entry name" value="NADPH--cytochrome P450 reductase"/>
    <property type="match status" value="1"/>
</dbReference>
<keyword evidence="14 20" id="KW-0443">Lipid metabolism</keyword>
<keyword evidence="12 20" id="KW-0560">Oxidoreductase</keyword>
<proteinExistence type="inferred from homology"/>
<comment type="similarity">
    <text evidence="20">Belongs to the NADPH--cytochrome P450 reductase family.</text>
</comment>
<keyword evidence="17 20" id="KW-1207">Sterol metabolism</keyword>
<keyword evidence="10 20" id="KW-0752">Steroid biosynthesis</keyword>
<dbReference type="FunFam" id="3.40.50.80:FF:000018">
    <property type="entry name" value="NADPH--cytochrome P450 reductase"/>
    <property type="match status" value="1"/>
</dbReference>
<feature type="binding site" evidence="20">
    <location>
        <begin position="152"/>
        <end position="161"/>
    </location>
    <ligand>
        <name>FMN</name>
        <dbReference type="ChEBI" id="CHEBI:58210"/>
    </ligand>
</feature>
<evidence type="ECO:0000256" key="5">
    <source>
        <dbReference type="ARBA" id="ARBA00022692"/>
    </source>
</evidence>
<dbReference type="SUPFAM" id="SSF63380">
    <property type="entry name" value="Riboflavin synthase domain-like"/>
    <property type="match status" value="1"/>
</dbReference>
<dbReference type="InterPro" id="IPR023173">
    <property type="entry name" value="NADPH_Cyt_P450_Rdtase_alpha"/>
</dbReference>
<comment type="cofactor">
    <cofactor evidence="20">
        <name>FAD</name>
        <dbReference type="ChEBI" id="CHEBI:57692"/>
    </cofactor>
    <text evidence="20">Binds 1 FAD per monomer.</text>
</comment>
<comment type="cofactor">
    <cofactor evidence="20">
        <name>FMN</name>
        <dbReference type="ChEBI" id="CHEBI:58210"/>
    </cofactor>
    <text evidence="20">Binds 1 FMN per monomer.</text>
</comment>
<dbReference type="Pfam" id="PF00175">
    <property type="entry name" value="NAD_binding_1"/>
    <property type="match status" value="1"/>
</dbReference>
<dbReference type="Gene3D" id="3.40.50.80">
    <property type="entry name" value="Nucleotide-binding domain of ferredoxin-NADP reductase (FNR) module"/>
    <property type="match status" value="1"/>
</dbReference>
<evidence type="ECO:0000256" key="15">
    <source>
        <dbReference type="ARBA" id="ARBA00023128"/>
    </source>
</evidence>
<dbReference type="InterPro" id="IPR001709">
    <property type="entry name" value="Flavoprot_Pyr_Nucl_cyt_Rdtase"/>
</dbReference>
<feature type="binding site" evidence="20">
    <location>
        <begin position="65"/>
        <end position="70"/>
    </location>
    <ligand>
        <name>FMN</name>
        <dbReference type="ChEBI" id="CHEBI:58210"/>
    </ligand>
</feature>
<keyword evidence="4 20" id="KW-0288">FMN</keyword>
<protein>
    <recommendedName>
        <fullName evidence="20 21">NADPH--cytochrome P450 reductase</fullName>
        <shortName evidence="20">CPR</shortName>
        <shortName evidence="20">P450R</shortName>
        <ecNumber evidence="20 21">1.6.2.4</ecNumber>
    </recommendedName>
</protein>
<dbReference type="GeneID" id="90076410"/>
<keyword evidence="5" id="KW-0812">Transmembrane</keyword>
<comment type="catalytic activity">
    <reaction evidence="19 20 21">
        <text>2 oxidized [cytochrome P450] + NADPH = 2 reduced [cytochrome P450] + NADP(+) + H(+)</text>
        <dbReference type="Rhea" id="RHEA:24040"/>
        <dbReference type="Rhea" id="RHEA-COMP:14627"/>
        <dbReference type="Rhea" id="RHEA-COMP:14628"/>
        <dbReference type="ChEBI" id="CHEBI:15378"/>
        <dbReference type="ChEBI" id="CHEBI:55376"/>
        <dbReference type="ChEBI" id="CHEBI:57783"/>
        <dbReference type="ChEBI" id="CHEBI:58349"/>
        <dbReference type="ChEBI" id="CHEBI:60344"/>
        <dbReference type="EC" id="1.6.2.4"/>
    </reaction>
</comment>
<dbReference type="RefSeq" id="XP_064855417.1">
    <property type="nucleotide sequence ID" value="XM_064999345.1"/>
</dbReference>
<dbReference type="Gene3D" id="3.40.50.360">
    <property type="match status" value="1"/>
</dbReference>
<evidence type="ECO:0000259" key="22">
    <source>
        <dbReference type="PROSITE" id="PS50902"/>
    </source>
</evidence>
<dbReference type="GO" id="GO:0005886">
    <property type="term" value="C:plasma membrane"/>
    <property type="evidence" value="ECO:0007669"/>
    <property type="project" value="UniProtKB-SubCell"/>
</dbReference>
<dbReference type="Pfam" id="PF00667">
    <property type="entry name" value="FAD_binding_1"/>
    <property type="match status" value="1"/>
</dbReference>
<keyword evidence="7 20" id="KW-0256">Endoplasmic reticulum</keyword>
<sequence>MPFSLDKTDCGILSSILAILVTFILAKGKIFGTGNKEDVSASSKSRNIVEVIEECDKKAVVIYASQTGTAEDYATKFGREFQSRFQLSTLVADSDDYDLDNLNEIPEDVLVFFFISSYGEGELPDSATEFNEYLDTIDEGDLQNLNYTIFGLGNSTYEFYNGAAKKVDKDLIKAGATKFVPYGDGDDGAGTLDEDFLAWKEKTFETLKNTLSLKEVEAKYQPAVSVVESAELFSSSDDVFLGEHHRAYLVEDHAKLNLGPFDHSFPYLAPVTKSKELFISQTRHCIHAEFDLSGSNLKYSTGDHLAILPPNSNEEVDNFLKAFGLLEKRNQVVVIKPLDTTSSHSFPSPTTFDSIARYYLEITGAVSRQFLGSISEFAPSQQVKDLATKLSKDKDLFHKEITSKKFNISDALLYLSQDAPWTTVPNSFIVDSVPNLQPRFYSISSSSISEKTTIHVTAVVEAETAPTADKKYVTGVTTNLLHSLEVNQNAKNDQLYATYDLDGPRGKFSATKLPVFVRRSNFKLPTNPALPIILVGPGTGVAPLRGFVRERVAMAKMGTKIGKVILFFGSRRSDEDYLYKEEWVEYAKILGENFEIVTAFSRETSEKVYVQHKMLEKSKELVELIDQKAFIYVCGDASNMARSVQGALATVLSKEKGITEDAAAETLRKYKSINRYQEDVW</sequence>
<evidence type="ECO:0000256" key="7">
    <source>
        <dbReference type="ARBA" id="ARBA00022824"/>
    </source>
</evidence>
<evidence type="ECO:0000256" key="11">
    <source>
        <dbReference type="ARBA" id="ARBA00022989"/>
    </source>
</evidence>
<organism evidence="24 25">
    <name type="scientific">Saccharomycopsis crataegensis</name>
    <dbReference type="NCBI Taxonomy" id="43959"/>
    <lineage>
        <taxon>Eukaryota</taxon>
        <taxon>Fungi</taxon>
        <taxon>Dikarya</taxon>
        <taxon>Ascomycota</taxon>
        <taxon>Saccharomycotina</taxon>
        <taxon>Saccharomycetes</taxon>
        <taxon>Saccharomycopsidaceae</taxon>
        <taxon>Saccharomycopsis</taxon>
    </lineage>
</organism>
<keyword evidence="3 20" id="KW-0285">Flavoprotein</keyword>
<dbReference type="PRINTS" id="PR00371">
    <property type="entry name" value="FPNCR"/>
</dbReference>
<dbReference type="PRINTS" id="PR00369">
    <property type="entry name" value="FLAVODOXIN"/>
</dbReference>
<reference evidence="24 25" key="1">
    <citation type="journal article" date="2023" name="Elife">
        <title>Identification of key yeast species and microbe-microbe interactions impacting larval growth of Drosophila in the wild.</title>
        <authorList>
            <person name="Mure A."/>
            <person name="Sugiura Y."/>
            <person name="Maeda R."/>
            <person name="Honda K."/>
            <person name="Sakurai N."/>
            <person name="Takahashi Y."/>
            <person name="Watada M."/>
            <person name="Katoh T."/>
            <person name="Gotoh A."/>
            <person name="Gotoh Y."/>
            <person name="Taniguchi I."/>
            <person name="Nakamura K."/>
            <person name="Hayashi T."/>
            <person name="Katayama T."/>
            <person name="Uemura T."/>
            <person name="Hattori Y."/>
        </authorList>
    </citation>
    <scope>NUCLEOTIDE SEQUENCE [LARGE SCALE GENOMIC DNA]</scope>
    <source>
        <strain evidence="24 25">SC-9</strain>
    </source>
</reference>
<comment type="similarity">
    <text evidence="20 21">In the C-terminal section; belongs to the flavoprotein pyridine nucleotide cytochrome reductase family.</text>
</comment>
<name>A0AAV5QVG7_9ASCO</name>
<dbReference type="GO" id="GO:0050660">
    <property type="term" value="F:flavin adenine dinucleotide binding"/>
    <property type="evidence" value="ECO:0007669"/>
    <property type="project" value="UniProtKB-UniRule"/>
</dbReference>
<comment type="caution">
    <text evidence="24">The sequence shown here is derived from an EMBL/GenBank/DDBJ whole genome shotgun (WGS) entry which is preliminary data.</text>
</comment>
<accession>A0AAV5QVG7</accession>
<feature type="binding site" evidence="20">
    <location>
        <position position="187"/>
    </location>
    <ligand>
        <name>FMN</name>
        <dbReference type="ChEBI" id="CHEBI:58210"/>
    </ligand>
</feature>
<keyword evidence="1 20" id="KW-1003">Cell membrane</keyword>
<dbReference type="GO" id="GO:0005789">
    <property type="term" value="C:endoplasmic reticulum membrane"/>
    <property type="evidence" value="ECO:0007669"/>
    <property type="project" value="UniProtKB-SubCell"/>
</dbReference>
<dbReference type="EC" id="1.6.2.4" evidence="20 21"/>
<evidence type="ECO:0000256" key="3">
    <source>
        <dbReference type="ARBA" id="ARBA00022630"/>
    </source>
</evidence>
<dbReference type="InterPro" id="IPR003097">
    <property type="entry name" value="CysJ-like_FAD-binding"/>
</dbReference>
<evidence type="ECO:0000256" key="19">
    <source>
        <dbReference type="ARBA" id="ARBA00049342"/>
    </source>
</evidence>
<keyword evidence="25" id="KW-1185">Reference proteome</keyword>
<keyword evidence="18 20" id="KW-0753">Steroid metabolism</keyword>
<evidence type="ECO:0000313" key="25">
    <source>
        <dbReference type="Proteomes" id="UP001360560"/>
    </source>
</evidence>
<feature type="binding site" evidence="20">
    <location>
        <position position="681"/>
    </location>
    <ligand>
        <name>FAD</name>
        <dbReference type="ChEBI" id="CHEBI:57692"/>
    </ligand>
</feature>
<comment type="function">
    <text evidence="20">This enzyme is required for electron transfer from NADP to cytochrome P450 in microsomes. It can also provide electron transfer to heme oxygenase and cytochrome B5. Involved in ergosterol biosynthesis.</text>
</comment>
<dbReference type="InterPro" id="IPR029039">
    <property type="entry name" value="Flavoprotein-like_sf"/>
</dbReference>
<feature type="binding site" evidence="20">
    <location>
        <begin position="475"/>
        <end position="478"/>
    </location>
    <ligand>
        <name>FAD</name>
        <dbReference type="ChEBI" id="CHEBI:57692"/>
    </ligand>
</feature>
<dbReference type="PIRSF" id="PIRSF000208">
    <property type="entry name" value="P450R"/>
    <property type="match status" value="1"/>
</dbReference>
<gene>
    <name evidence="24" type="ORF">DASC09_057610</name>
</gene>
<dbReference type="PANTHER" id="PTHR19384">
    <property type="entry name" value="NITRIC OXIDE SYNTHASE-RELATED"/>
    <property type="match status" value="1"/>
</dbReference>
<evidence type="ECO:0000256" key="13">
    <source>
        <dbReference type="ARBA" id="ARBA00023011"/>
    </source>
</evidence>
<dbReference type="Gene3D" id="1.20.990.10">
    <property type="entry name" value="NADPH-cytochrome p450 Reductase, Chain A, domain 3"/>
    <property type="match status" value="1"/>
</dbReference>
<evidence type="ECO:0000256" key="12">
    <source>
        <dbReference type="ARBA" id="ARBA00023002"/>
    </source>
</evidence>
<dbReference type="PROSITE" id="PS50902">
    <property type="entry name" value="FLAVODOXIN_LIKE"/>
    <property type="match status" value="1"/>
</dbReference>